<evidence type="ECO:0000256" key="2">
    <source>
        <dbReference type="ARBA" id="ARBA00022729"/>
    </source>
</evidence>
<dbReference type="InterPro" id="IPR028082">
    <property type="entry name" value="Peripla_BP_I"/>
</dbReference>
<evidence type="ECO:0000259" key="4">
    <source>
        <dbReference type="Pfam" id="PF13458"/>
    </source>
</evidence>
<feature type="chain" id="PRO_5047424945" evidence="3">
    <location>
        <begin position="28"/>
        <end position="384"/>
    </location>
</feature>
<feature type="signal peptide" evidence="3">
    <location>
        <begin position="1"/>
        <end position="27"/>
    </location>
</feature>
<accession>A0ABW9A6Y7</accession>
<evidence type="ECO:0000256" key="1">
    <source>
        <dbReference type="ARBA" id="ARBA00010062"/>
    </source>
</evidence>
<proteinExistence type="inferred from homology"/>
<evidence type="ECO:0000313" key="6">
    <source>
        <dbReference type="Proteomes" id="UP001629246"/>
    </source>
</evidence>
<dbReference type="Pfam" id="PF13458">
    <property type="entry name" value="Peripla_BP_6"/>
    <property type="match status" value="1"/>
</dbReference>
<evidence type="ECO:0000313" key="5">
    <source>
        <dbReference type="EMBL" id="MFL9923518.1"/>
    </source>
</evidence>
<feature type="domain" description="Leucine-binding protein" evidence="4">
    <location>
        <begin position="39"/>
        <end position="376"/>
    </location>
</feature>
<sequence length="384" mass="42476">MFRPHRNVLSVLAASLLFVSSSAPVRAETGVSTERILLGQSASLTGPLATVTEQLLIGARAYFNEVNAKGGVHGRRIDLITRDDRYDAAMAAENTLQLIQKDQVFALFGYVGWPTTEASVPVFTQAKVPFFAPLTGAPSIYKDFNRYLFTVRASYFGEYQHFIGSLKLGGIKAVALIYQRNIYGEEALHEVERMLEKTYIAYQPMGLDLDSANLPSIIKQLMKRPPDVIFMLNSQPLANAALVKGMRAAGFLGHFFGVSFVGQRDLLDTLGTMARGISTTQVVPSPWRVSIPLVAEYRKTMLRAGRSEFTFSSMEGFIAARVLVEGLRRAGRELTREKLIRALESINEGNFDGRGFPINYSQTDHHGSDFVDTATVTSNSRFIN</sequence>
<dbReference type="PANTHER" id="PTHR47235:SF1">
    <property type="entry name" value="BLR6548 PROTEIN"/>
    <property type="match status" value="1"/>
</dbReference>
<evidence type="ECO:0000256" key="3">
    <source>
        <dbReference type="SAM" id="SignalP"/>
    </source>
</evidence>
<dbReference type="RefSeq" id="WP_408155243.1">
    <property type="nucleotide sequence ID" value="NZ_JAQQFM010000002.1"/>
</dbReference>
<keyword evidence="2 3" id="KW-0732">Signal</keyword>
<dbReference type="Proteomes" id="UP001629246">
    <property type="component" value="Unassembled WGS sequence"/>
</dbReference>
<comment type="caution">
    <text evidence="5">The sequence shown here is derived from an EMBL/GenBank/DDBJ whole genome shotgun (WGS) entry which is preliminary data.</text>
</comment>
<gene>
    <name evidence="5" type="ORF">PQR62_04525</name>
</gene>
<dbReference type="CDD" id="cd06326">
    <property type="entry name" value="PBP1_ABC_ligand_binding-like"/>
    <property type="match status" value="1"/>
</dbReference>
<comment type="similarity">
    <text evidence="1">Belongs to the leucine-binding protein family.</text>
</comment>
<keyword evidence="6" id="KW-1185">Reference proteome</keyword>
<name>A0ABW9A6Y7_9BURK</name>
<dbReference type="Gene3D" id="3.40.50.2300">
    <property type="match status" value="2"/>
</dbReference>
<dbReference type="InterPro" id="IPR028081">
    <property type="entry name" value="Leu-bd"/>
</dbReference>
<dbReference type="EMBL" id="JAQQFM010000002">
    <property type="protein sequence ID" value="MFL9923518.1"/>
    <property type="molecule type" value="Genomic_DNA"/>
</dbReference>
<organism evidence="5 6">
    <name type="scientific">Herbaspirillum lusitanum</name>
    <dbReference type="NCBI Taxonomy" id="213312"/>
    <lineage>
        <taxon>Bacteria</taxon>
        <taxon>Pseudomonadati</taxon>
        <taxon>Pseudomonadota</taxon>
        <taxon>Betaproteobacteria</taxon>
        <taxon>Burkholderiales</taxon>
        <taxon>Oxalobacteraceae</taxon>
        <taxon>Herbaspirillum</taxon>
    </lineage>
</organism>
<dbReference type="SUPFAM" id="SSF53822">
    <property type="entry name" value="Periplasmic binding protein-like I"/>
    <property type="match status" value="1"/>
</dbReference>
<reference evidence="5 6" key="1">
    <citation type="journal article" date="2024" name="Chem. Sci.">
        <title>Discovery of megapolipeptins by genome mining of a Burkholderiales bacteria collection.</title>
        <authorList>
            <person name="Paulo B.S."/>
            <person name="Recchia M.J.J."/>
            <person name="Lee S."/>
            <person name="Fergusson C.H."/>
            <person name="Romanowski S.B."/>
            <person name="Hernandez A."/>
            <person name="Krull N."/>
            <person name="Liu D.Y."/>
            <person name="Cavanagh H."/>
            <person name="Bos A."/>
            <person name="Gray C.A."/>
            <person name="Murphy B.T."/>
            <person name="Linington R.G."/>
            <person name="Eustaquio A.S."/>
        </authorList>
    </citation>
    <scope>NUCLEOTIDE SEQUENCE [LARGE SCALE GENOMIC DNA]</scope>
    <source>
        <strain evidence="5 6">RL21-008-BIB-A</strain>
    </source>
</reference>
<dbReference type="PANTHER" id="PTHR47235">
    <property type="entry name" value="BLR6548 PROTEIN"/>
    <property type="match status" value="1"/>
</dbReference>
<protein>
    <submittedName>
        <fullName evidence="5">ABC transporter substrate-binding protein</fullName>
    </submittedName>
</protein>